<dbReference type="Pfam" id="PF24316">
    <property type="entry name" value="Tli3"/>
    <property type="match status" value="1"/>
</dbReference>
<protein>
    <recommendedName>
        <fullName evidence="1">Tli3-like domain-containing protein</fullName>
    </recommendedName>
</protein>
<evidence type="ECO:0000313" key="3">
    <source>
        <dbReference type="Proteomes" id="UP001060345"/>
    </source>
</evidence>
<evidence type="ECO:0000313" key="2">
    <source>
        <dbReference type="EMBL" id="UWZ77114.1"/>
    </source>
</evidence>
<accession>A0AAX3CYT2</accession>
<gene>
    <name evidence="2" type="ORF">NP224_15790</name>
</gene>
<sequence>MNFTQMTGSVLAAMLVVSGCGAKEPPMQVVYRFDDHRYLELKGWKALLNKSDFG</sequence>
<name>A0AAX3CYT2_9ENTR</name>
<dbReference type="Proteomes" id="UP001060345">
    <property type="component" value="Chromosome"/>
</dbReference>
<dbReference type="EMBL" id="CP102103">
    <property type="protein sequence ID" value="UWZ77114.1"/>
    <property type="molecule type" value="Genomic_DNA"/>
</dbReference>
<feature type="domain" description="Tli3-like" evidence="1">
    <location>
        <begin position="24"/>
        <end position="45"/>
    </location>
</feature>
<evidence type="ECO:0000259" key="1">
    <source>
        <dbReference type="Pfam" id="PF24316"/>
    </source>
</evidence>
<proteinExistence type="predicted"/>
<reference evidence="2" key="1">
    <citation type="submission" date="2022-08" db="EMBL/GenBank/DDBJ databases">
        <title>Genomic characterization and comparative genomic analysis of a strain of klebsiella michiganensis carrying blaKPC-2 isolated from the blood of children with very preterm bloodstream infection.</title>
        <authorList>
            <person name="Zhang N."/>
        </authorList>
    </citation>
    <scope>NUCLEOTIDE SEQUENCE</scope>
    <source>
        <strain evidence="2">BSI-KPN166</strain>
    </source>
</reference>
<organism evidence="2 3">
    <name type="scientific">Klebsiella michiganensis</name>
    <dbReference type="NCBI Taxonomy" id="1134687"/>
    <lineage>
        <taxon>Bacteria</taxon>
        <taxon>Pseudomonadati</taxon>
        <taxon>Pseudomonadota</taxon>
        <taxon>Gammaproteobacteria</taxon>
        <taxon>Enterobacterales</taxon>
        <taxon>Enterobacteriaceae</taxon>
        <taxon>Klebsiella/Raoultella group</taxon>
        <taxon>Klebsiella</taxon>
    </lineage>
</organism>
<dbReference type="AlphaFoldDB" id="A0AAX3CYT2"/>
<dbReference type="RefSeq" id="WP_249962862.1">
    <property type="nucleotide sequence ID" value="NZ_CP102103.1"/>
</dbReference>
<dbReference type="InterPro" id="IPR057562">
    <property type="entry name" value="Tli3-like_dom"/>
</dbReference>